<dbReference type="Pfam" id="PF13470">
    <property type="entry name" value="PIN_3"/>
    <property type="match status" value="1"/>
</dbReference>
<gene>
    <name evidence="2" type="ORF">EZM97_00600</name>
</gene>
<reference evidence="2 3" key="1">
    <citation type="submission" date="2019-02" db="EMBL/GenBank/DDBJ databases">
        <title>Dyella amyloliquefaciens sp. nov., isolated from forest soil.</title>
        <authorList>
            <person name="Gao Z.-H."/>
            <person name="Qiu L.-H."/>
        </authorList>
    </citation>
    <scope>NUCLEOTIDE SEQUENCE [LARGE SCALE GENOMIC DNA]</scope>
    <source>
        <strain evidence="2 3">KACC 12747</strain>
    </source>
</reference>
<proteinExistence type="predicted"/>
<dbReference type="PANTHER" id="PTHR34610">
    <property type="entry name" value="SSL7007 PROTEIN"/>
    <property type="match status" value="1"/>
</dbReference>
<dbReference type="Proteomes" id="UP000291822">
    <property type="component" value="Unassembled WGS sequence"/>
</dbReference>
<dbReference type="InterPro" id="IPR002850">
    <property type="entry name" value="PIN_toxin-like"/>
</dbReference>
<dbReference type="NCBIfam" id="TIGR00305">
    <property type="entry name" value="putative toxin-antitoxin system toxin component, PIN family"/>
    <property type="match status" value="1"/>
</dbReference>
<dbReference type="AlphaFoldDB" id="A0A4V2NM45"/>
<dbReference type="SUPFAM" id="SSF88723">
    <property type="entry name" value="PIN domain-like"/>
    <property type="match status" value="1"/>
</dbReference>
<dbReference type="EMBL" id="SJTG01000001">
    <property type="protein sequence ID" value="TCI11907.1"/>
    <property type="molecule type" value="Genomic_DNA"/>
</dbReference>
<organism evidence="2 3">
    <name type="scientific">Dyella soli</name>
    <dbReference type="NCBI Taxonomy" id="522319"/>
    <lineage>
        <taxon>Bacteria</taxon>
        <taxon>Pseudomonadati</taxon>
        <taxon>Pseudomonadota</taxon>
        <taxon>Gammaproteobacteria</taxon>
        <taxon>Lysobacterales</taxon>
        <taxon>Rhodanobacteraceae</taxon>
        <taxon>Dyella</taxon>
    </lineage>
</organism>
<protein>
    <submittedName>
        <fullName evidence="2">Putative toxin-antitoxin system toxin component, PIN family</fullName>
    </submittedName>
</protein>
<keyword evidence="3" id="KW-1185">Reference proteome</keyword>
<dbReference type="PANTHER" id="PTHR34610:SF3">
    <property type="entry name" value="SSL7007 PROTEIN"/>
    <property type="match status" value="1"/>
</dbReference>
<feature type="domain" description="PIN" evidence="1">
    <location>
        <begin position="7"/>
        <end position="120"/>
    </location>
</feature>
<dbReference type="InterPro" id="IPR002716">
    <property type="entry name" value="PIN_dom"/>
</dbReference>
<evidence type="ECO:0000313" key="2">
    <source>
        <dbReference type="EMBL" id="TCI11907.1"/>
    </source>
</evidence>
<name>A0A4V2NM45_9GAMM</name>
<dbReference type="RefSeq" id="WP_131151314.1">
    <property type="nucleotide sequence ID" value="NZ_SJTG01000001.1"/>
</dbReference>
<accession>A0A4V2NM45</accession>
<sequence>MPKIPNRIVLDTNVCLDLFVFHDVVVVELHALLRSEAWQAVTNPACRDEWVRVLGYPQLALEVSQQAAALQAFDEVVQMVPERPSASDDVRLPRCADPDDQKFLELAWASGAGWLLSKDNEVLQLAKRAARDALFRIATPAEWQAAWLSSTSSGNSPKDR</sequence>
<comment type="caution">
    <text evidence="2">The sequence shown here is derived from an EMBL/GenBank/DDBJ whole genome shotgun (WGS) entry which is preliminary data.</text>
</comment>
<evidence type="ECO:0000259" key="1">
    <source>
        <dbReference type="Pfam" id="PF13470"/>
    </source>
</evidence>
<evidence type="ECO:0000313" key="3">
    <source>
        <dbReference type="Proteomes" id="UP000291822"/>
    </source>
</evidence>
<dbReference type="InterPro" id="IPR029060">
    <property type="entry name" value="PIN-like_dom_sf"/>
</dbReference>